<keyword evidence="2" id="KW-1185">Reference proteome</keyword>
<dbReference type="AlphaFoldDB" id="A0A5D2FZS3"/>
<evidence type="ECO:0000313" key="2">
    <source>
        <dbReference type="Proteomes" id="UP000323506"/>
    </source>
</evidence>
<dbReference type="Proteomes" id="UP000323506">
    <property type="component" value="Chromosome A07"/>
</dbReference>
<protein>
    <submittedName>
        <fullName evidence="1">Uncharacterized protein</fullName>
    </submittedName>
</protein>
<organism evidence="1 2">
    <name type="scientific">Gossypium darwinii</name>
    <name type="common">Darwin's cotton</name>
    <name type="synonym">Gossypium barbadense var. darwinii</name>
    <dbReference type="NCBI Taxonomy" id="34276"/>
    <lineage>
        <taxon>Eukaryota</taxon>
        <taxon>Viridiplantae</taxon>
        <taxon>Streptophyta</taxon>
        <taxon>Embryophyta</taxon>
        <taxon>Tracheophyta</taxon>
        <taxon>Spermatophyta</taxon>
        <taxon>Magnoliopsida</taxon>
        <taxon>eudicotyledons</taxon>
        <taxon>Gunneridae</taxon>
        <taxon>Pentapetalae</taxon>
        <taxon>rosids</taxon>
        <taxon>malvids</taxon>
        <taxon>Malvales</taxon>
        <taxon>Malvaceae</taxon>
        <taxon>Malvoideae</taxon>
        <taxon>Gossypium</taxon>
    </lineage>
</organism>
<reference evidence="1 2" key="1">
    <citation type="submission" date="2019-06" db="EMBL/GenBank/DDBJ databases">
        <title>WGS assembly of Gossypium darwinii.</title>
        <authorList>
            <person name="Chen Z.J."/>
            <person name="Sreedasyam A."/>
            <person name="Ando A."/>
            <person name="Song Q."/>
            <person name="De L."/>
            <person name="Hulse-Kemp A."/>
            <person name="Ding M."/>
            <person name="Ye W."/>
            <person name="Kirkbride R."/>
            <person name="Jenkins J."/>
            <person name="Plott C."/>
            <person name="Lovell J."/>
            <person name="Lin Y.-M."/>
            <person name="Vaughn R."/>
            <person name="Liu B."/>
            <person name="Li W."/>
            <person name="Simpson S."/>
            <person name="Scheffler B."/>
            <person name="Saski C."/>
            <person name="Grover C."/>
            <person name="Hu G."/>
            <person name="Conover J."/>
            <person name="Carlson J."/>
            <person name="Shu S."/>
            <person name="Boston L."/>
            <person name="Williams M."/>
            <person name="Peterson D."/>
            <person name="Mcgee K."/>
            <person name="Jones D."/>
            <person name="Wendel J."/>
            <person name="Stelly D."/>
            <person name="Grimwood J."/>
            <person name="Schmutz J."/>
        </authorList>
    </citation>
    <scope>NUCLEOTIDE SEQUENCE [LARGE SCALE GENOMIC DNA]</scope>
    <source>
        <strain evidence="1">1808015.09</strain>
    </source>
</reference>
<accession>A0A5D2FZS3</accession>
<gene>
    <name evidence="1" type="ORF">ES288_A07G219400v1</name>
</gene>
<dbReference type="EMBL" id="CM017694">
    <property type="protein sequence ID" value="TYH10950.1"/>
    <property type="molecule type" value="Genomic_DNA"/>
</dbReference>
<proteinExistence type="predicted"/>
<evidence type="ECO:0000313" key="1">
    <source>
        <dbReference type="EMBL" id="TYH10950.1"/>
    </source>
</evidence>
<name>A0A5D2FZS3_GOSDA</name>
<sequence length="49" mass="5774">MLSRRCANDGRIFPTEAANMEIWFYWRGVVQGRNHSWGGRFWLVAALVF</sequence>